<dbReference type="InterPro" id="IPR003770">
    <property type="entry name" value="MLTG-like"/>
</dbReference>
<evidence type="ECO:0000313" key="9">
    <source>
        <dbReference type="Proteomes" id="UP000195273"/>
    </source>
</evidence>
<dbReference type="PANTHER" id="PTHR30518:SF2">
    <property type="entry name" value="ENDOLYTIC MUREIN TRANSGLYCOSYLASE"/>
    <property type="match status" value="1"/>
</dbReference>
<dbReference type="GO" id="GO:0071555">
    <property type="term" value="P:cell wall organization"/>
    <property type="evidence" value="ECO:0007669"/>
    <property type="project" value="UniProtKB-KW"/>
</dbReference>
<protein>
    <recommendedName>
        <fullName evidence="7">Endolytic murein transglycosylase</fullName>
        <ecNumber evidence="7">4.2.2.29</ecNumber>
    </recommendedName>
    <alternativeName>
        <fullName evidence="7">Peptidoglycan lytic transglycosylase</fullName>
    </alternativeName>
    <alternativeName>
        <fullName evidence="7">Peptidoglycan polymerization terminase</fullName>
    </alternativeName>
</protein>
<evidence type="ECO:0000256" key="4">
    <source>
        <dbReference type="ARBA" id="ARBA00023136"/>
    </source>
</evidence>
<sequence length="385" mass="41616">MWRHIAANFLTFLTVALFLLAGVIGWGMKQYRDPGPLAQAICFQVPSGASMSRVTESLVAQGAVSSGTILRIGADYSATSGLLKAGSFLVPEAASMAQIMEIITRGGANSCGTEVIYRIGVNQLQGVVRELDPATNRYVERASFDPLTEEEPAIYSEVRAQDDTRLRVVLAEGVTSWQVLNALQAISALDADVTETPPEGMLAPASYEFTPGTPVSAILAQMIARQEAIIAEAWANRQDDLPLASPEDMLILASIIEKETSEVDERRQVASVFINRLRQGMRLQTDPTVIYGVTRGQGVLGRGIRQSELRADNPWNTYVIDGLPATPIANPGQASIAAAVNPDQTAYIFFVADGTGGHTFTTNLADHNRAVAVWRRIEAERQSNQ</sequence>
<evidence type="ECO:0000256" key="2">
    <source>
        <dbReference type="ARBA" id="ARBA00022692"/>
    </source>
</evidence>
<reference evidence="8 9" key="1">
    <citation type="submission" date="2017-05" db="EMBL/GenBank/DDBJ databases">
        <title>Genome Sequence of Loktanella vestfoldensis Strain SMR4r Isolated from a Culture of the Diatom Skeletonema marinoi.</title>
        <authorList>
            <person name="Topel M."/>
            <person name="Pinder M.I.M."/>
            <person name="Johansson O.N."/>
            <person name="Kourtchenko O."/>
            <person name="Godhe A."/>
            <person name="Clarke A.K."/>
        </authorList>
    </citation>
    <scope>NUCLEOTIDE SEQUENCE [LARGE SCALE GENOMIC DNA]</scope>
    <source>
        <strain evidence="8 9">SMR4r</strain>
    </source>
</reference>
<dbReference type="GO" id="GO:0008932">
    <property type="term" value="F:lytic endotransglycosylase activity"/>
    <property type="evidence" value="ECO:0007669"/>
    <property type="project" value="UniProtKB-UniRule"/>
</dbReference>
<proteinExistence type="inferred from homology"/>
<dbReference type="Gene3D" id="3.30.1490.480">
    <property type="entry name" value="Endolytic murein transglycosylase"/>
    <property type="match status" value="1"/>
</dbReference>
<keyword evidence="6 7" id="KW-0961">Cell wall biogenesis/degradation</keyword>
<evidence type="ECO:0000256" key="7">
    <source>
        <dbReference type="HAMAP-Rule" id="MF_02065"/>
    </source>
</evidence>
<dbReference type="KEGG" id="lvs:LOKVESSMR4R_01714"/>
<dbReference type="Pfam" id="PF02618">
    <property type="entry name" value="YceG"/>
    <property type="match status" value="1"/>
</dbReference>
<dbReference type="EC" id="4.2.2.29" evidence="7"/>
<organism evidence="8 9">
    <name type="scientific">Yoonia vestfoldensis</name>
    <dbReference type="NCBI Taxonomy" id="245188"/>
    <lineage>
        <taxon>Bacteria</taxon>
        <taxon>Pseudomonadati</taxon>
        <taxon>Pseudomonadota</taxon>
        <taxon>Alphaproteobacteria</taxon>
        <taxon>Rhodobacterales</taxon>
        <taxon>Paracoccaceae</taxon>
        <taxon>Yoonia</taxon>
    </lineage>
</organism>
<dbReference type="STRING" id="1122181.GCA_000382265_00587"/>
<accession>A0A1Y0EC04</accession>
<dbReference type="OrthoDB" id="9814591at2"/>
<keyword evidence="9" id="KW-1185">Reference proteome</keyword>
<evidence type="ECO:0000256" key="6">
    <source>
        <dbReference type="ARBA" id="ARBA00023316"/>
    </source>
</evidence>
<dbReference type="PANTHER" id="PTHR30518">
    <property type="entry name" value="ENDOLYTIC MUREIN TRANSGLYCOSYLASE"/>
    <property type="match status" value="1"/>
</dbReference>
<comment type="similarity">
    <text evidence="7">Belongs to the transglycosylase MltG family.</text>
</comment>
<dbReference type="NCBIfam" id="TIGR00247">
    <property type="entry name" value="endolytic transglycosylase MltG"/>
    <property type="match status" value="1"/>
</dbReference>
<dbReference type="HAMAP" id="MF_02065">
    <property type="entry name" value="MltG"/>
    <property type="match status" value="1"/>
</dbReference>
<dbReference type="EMBL" id="CP021431">
    <property type="protein sequence ID" value="ARU01028.1"/>
    <property type="molecule type" value="Genomic_DNA"/>
</dbReference>
<evidence type="ECO:0000256" key="5">
    <source>
        <dbReference type="ARBA" id="ARBA00023239"/>
    </source>
</evidence>
<keyword evidence="7" id="KW-0997">Cell inner membrane</keyword>
<dbReference type="RefSeq" id="WP_087207489.1">
    <property type="nucleotide sequence ID" value="NZ_CP021431.1"/>
</dbReference>
<keyword evidence="1 7" id="KW-1003">Cell membrane</keyword>
<keyword evidence="2 7" id="KW-0812">Transmembrane</keyword>
<name>A0A1Y0EC04_9RHOB</name>
<comment type="function">
    <text evidence="7">Functions as a peptidoglycan terminase that cleaves nascent peptidoglycan strands endolytically to terminate their elongation.</text>
</comment>
<dbReference type="Proteomes" id="UP000195273">
    <property type="component" value="Chromosome"/>
</dbReference>
<comment type="catalytic activity">
    <reaction evidence="7">
        <text>a peptidoglycan chain = a peptidoglycan chain with N-acetyl-1,6-anhydromuramyl-[peptide] at the reducing end + a peptidoglycan chain with N-acetylglucosamine at the non-reducing end.</text>
        <dbReference type="EC" id="4.2.2.29"/>
    </reaction>
</comment>
<keyword evidence="4 7" id="KW-0472">Membrane</keyword>
<dbReference type="GO" id="GO:0009252">
    <property type="term" value="P:peptidoglycan biosynthetic process"/>
    <property type="evidence" value="ECO:0007669"/>
    <property type="project" value="UniProtKB-UniRule"/>
</dbReference>
<dbReference type="Gene3D" id="3.30.160.60">
    <property type="entry name" value="Classic Zinc Finger"/>
    <property type="match status" value="1"/>
</dbReference>
<evidence type="ECO:0000313" key="8">
    <source>
        <dbReference type="EMBL" id="ARU01028.1"/>
    </source>
</evidence>
<dbReference type="GO" id="GO:0005886">
    <property type="term" value="C:plasma membrane"/>
    <property type="evidence" value="ECO:0007669"/>
    <property type="project" value="UniProtKB-UniRule"/>
</dbReference>
<keyword evidence="3 7" id="KW-1133">Transmembrane helix</keyword>
<evidence type="ECO:0000256" key="1">
    <source>
        <dbReference type="ARBA" id="ARBA00022475"/>
    </source>
</evidence>
<evidence type="ECO:0000256" key="3">
    <source>
        <dbReference type="ARBA" id="ARBA00022989"/>
    </source>
</evidence>
<dbReference type="AlphaFoldDB" id="A0A1Y0EC04"/>
<keyword evidence="5 7" id="KW-0456">Lyase</keyword>
<dbReference type="CDD" id="cd08010">
    <property type="entry name" value="MltG_like"/>
    <property type="match status" value="1"/>
</dbReference>
<gene>
    <name evidence="7 8" type="primary">mltG</name>
    <name evidence="8" type="ORF">LOKVESSMR4R_01714</name>
</gene>
<feature type="site" description="Important for catalytic activity" evidence="7">
    <location>
        <position position="259"/>
    </location>
</feature>